<dbReference type="Gene3D" id="3.30.2170.10">
    <property type="entry name" value="archaeoglobus fulgidus dsm 4304 superfamily"/>
    <property type="match status" value="1"/>
</dbReference>
<dbReference type="GO" id="GO:0043737">
    <property type="term" value="F:deoxyribonuclease V activity"/>
    <property type="evidence" value="ECO:0007669"/>
    <property type="project" value="UniProtKB-EC"/>
</dbReference>
<keyword evidence="1" id="KW-0378">Hydrolase</keyword>
<accession>A0A6G5QNI6</accession>
<keyword evidence="1" id="KW-0255">Endonuclease</keyword>
<name>A0A6G5QNI6_CAMRE</name>
<reference evidence="1 2" key="1">
    <citation type="submission" date="2016-07" db="EMBL/GenBank/DDBJ databases">
        <title>Comparative genomics of the Campylobacter concisus group.</title>
        <authorList>
            <person name="Miller W.G."/>
            <person name="Yee E."/>
            <person name="Chapman M.H."/>
            <person name="Huynh S."/>
            <person name="Bono J.L."/>
            <person name="On S.L.W."/>
            <person name="StLeger J."/>
            <person name="Foster G."/>
            <person name="Parker C.T."/>
        </authorList>
    </citation>
    <scope>NUCLEOTIDE SEQUENCE [LARGE SCALE GENOMIC DNA]</scope>
    <source>
        <strain evidence="1 2">ATCC 33238</strain>
    </source>
</reference>
<proteinExistence type="predicted"/>
<dbReference type="AlphaFoldDB" id="A0A6G5QNI6"/>
<dbReference type="RefSeq" id="WP_004319092.1">
    <property type="nucleotide sequence ID" value="NZ_CP012543.1"/>
</dbReference>
<dbReference type="EC" id="3.1.21.7" evidence="1"/>
<evidence type="ECO:0000313" key="1">
    <source>
        <dbReference type="EMBL" id="QCD47167.1"/>
    </source>
</evidence>
<dbReference type="KEGG" id="crx:CRECT_1531"/>
<protein>
    <submittedName>
        <fullName evidence="1">Endonuclease V</fullName>
        <ecNumber evidence="1">3.1.21.7</ecNumber>
    </submittedName>
</protein>
<dbReference type="Proteomes" id="UP000502377">
    <property type="component" value="Chromosome"/>
</dbReference>
<gene>
    <name evidence="1" type="primary">nfi</name>
    <name evidence="1" type="ORF">CRECT_1531</name>
</gene>
<evidence type="ECO:0000313" key="2">
    <source>
        <dbReference type="Proteomes" id="UP000502377"/>
    </source>
</evidence>
<sequence>MKLAVDAYYVGSKAKVVGVLFENFSDEKPIKTISKAVGDVAPYESGSFYKRELPCIVSLLQDLDVRDISLIVIDGFVYLDDEGGYGLGGHLYEHLERRVQIVGVAKSPFKGSCKLVREICRGGSKRPLFVSAIGMDIDEAARLVKGMSGEFRMPGLLKILDDETKTEF</sequence>
<dbReference type="EMBL" id="CP012543">
    <property type="protein sequence ID" value="QCD47167.1"/>
    <property type="molecule type" value="Genomic_DNA"/>
</dbReference>
<keyword evidence="1" id="KW-0540">Nuclease</keyword>
<organism evidence="1 2">
    <name type="scientific">Campylobacter rectus</name>
    <name type="common">Wolinella recta</name>
    <dbReference type="NCBI Taxonomy" id="203"/>
    <lineage>
        <taxon>Bacteria</taxon>
        <taxon>Pseudomonadati</taxon>
        <taxon>Campylobacterota</taxon>
        <taxon>Epsilonproteobacteria</taxon>
        <taxon>Campylobacterales</taxon>
        <taxon>Campylobacteraceae</taxon>
        <taxon>Campylobacter</taxon>
    </lineage>
</organism>